<keyword evidence="1" id="KW-0175">Coiled coil</keyword>
<feature type="coiled-coil region" evidence="1">
    <location>
        <begin position="112"/>
        <end position="150"/>
    </location>
</feature>
<dbReference type="Pfam" id="PF00454">
    <property type="entry name" value="PI3_PI4_kinase"/>
    <property type="match status" value="1"/>
</dbReference>
<feature type="region of interest" description="Disordered" evidence="2">
    <location>
        <begin position="3296"/>
        <end position="3321"/>
    </location>
</feature>
<feature type="region of interest" description="Disordered" evidence="2">
    <location>
        <begin position="737"/>
        <end position="836"/>
    </location>
</feature>
<evidence type="ECO:0000259" key="3">
    <source>
        <dbReference type="PROSITE" id="PS50290"/>
    </source>
</evidence>
<dbReference type="Gene3D" id="3.30.1010.10">
    <property type="entry name" value="Phosphatidylinositol 3-kinase Catalytic Subunit, Chain A, domain 4"/>
    <property type="match status" value="1"/>
</dbReference>
<feature type="compositionally biased region" description="Basic residues" evidence="2">
    <location>
        <begin position="2147"/>
        <end position="2157"/>
    </location>
</feature>
<feature type="region of interest" description="Disordered" evidence="2">
    <location>
        <begin position="3095"/>
        <end position="3116"/>
    </location>
</feature>
<feature type="compositionally biased region" description="Basic residues" evidence="2">
    <location>
        <begin position="772"/>
        <end position="783"/>
    </location>
</feature>
<proteinExistence type="predicted"/>
<dbReference type="GO" id="GO:0005634">
    <property type="term" value="C:nucleus"/>
    <property type="evidence" value="ECO:0007669"/>
    <property type="project" value="TreeGrafter"/>
</dbReference>
<dbReference type="SMART" id="SM00146">
    <property type="entry name" value="PI3Kc"/>
    <property type="match status" value="1"/>
</dbReference>
<feature type="compositionally biased region" description="Low complexity" evidence="2">
    <location>
        <begin position="820"/>
        <end position="833"/>
    </location>
</feature>
<dbReference type="InterPro" id="IPR003152">
    <property type="entry name" value="FATC_dom"/>
</dbReference>
<dbReference type="InterPro" id="IPR050517">
    <property type="entry name" value="DDR_Repair_Kinase"/>
</dbReference>
<protein>
    <recommendedName>
        <fullName evidence="6">Non-specific serine/threonine protein kinase</fullName>
    </recommendedName>
</protein>
<reference evidence="5" key="1">
    <citation type="submission" date="2021-01" db="EMBL/GenBank/DDBJ databases">
        <authorList>
            <person name="Corre E."/>
            <person name="Pelletier E."/>
            <person name="Niang G."/>
            <person name="Scheremetjew M."/>
            <person name="Finn R."/>
            <person name="Kale V."/>
            <person name="Holt S."/>
            <person name="Cochrane G."/>
            <person name="Meng A."/>
            <person name="Brown T."/>
            <person name="Cohen L."/>
        </authorList>
    </citation>
    <scope>NUCLEOTIDE SEQUENCE</scope>
    <source>
        <strain evidence="5">CCMP1510</strain>
    </source>
</reference>
<feature type="domain" description="FATC" evidence="4">
    <location>
        <begin position="3333"/>
        <end position="3371"/>
    </location>
</feature>
<dbReference type="PANTHER" id="PTHR11139">
    <property type="entry name" value="ATAXIA TELANGIECTASIA MUTATED ATM -RELATED"/>
    <property type="match status" value="1"/>
</dbReference>
<feature type="region of interest" description="Disordered" evidence="2">
    <location>
        <begin position="2139"/>
        <end position="2158"/>
    </location>
</feature>
<evidence type="ECO:0000313" key="5">
    <source>
        <dbReference type="EMBL" id="CAE0365140.1"/>
    </source>
</evidence>
<name>A0A7S3NJW5_9STRA</name>
<dbReference type="InterPro" id="IPR036940">
    <property type="entry name" value="PI3/4_kinase_cat_sf"/>
</dbReference>
<dbReference type="Gene3D" id="1.10.1070.11">
    <property type="entry name" value="Phosphatidylinositol 3-/4-kinase, catalytic domain"/>
    <property type="match status" value="1"/>
</dbReference>
<dbReference type="InterPro" id="IPR011009">
    <property type="entry name" value="Kinase-like_dom_sf"/>
</dbReference>
<dbReference type="Pfam" id="PF02260">
    <property type="entry name" value="FATC"/>
    <property type="match status" value="1"/>
</dbReference>
<feature type="domain" description="PI3K/PI4K catalytic" evidence="3">
    <location>
        <begin position="1821"/>
        <end position="2178"/>
    </location>
</feature>
<evidence type="ECO:0000256" key="2">
    <source>
        <dbReference type="SAM" id="MobiDB-lite"/>
    </source>
</evidence>
<feature type="compositionally biased region" description="Basic and acidic residues" evidence="2">
    <location>
        <begin position="3105"/>
        <end position="3115"/>
    </location>
</feature>
<dbReference type="GO" id="GO:0004674">
    <property type="term" value="F:protein serine/threonine kinase activity"/>
    <property type="evidence" value="ECO:0007669"/>
    <property type="project" value="TreeGrafter"/>
</dbReference>
<feature type="region of interest" description="Disordered" evidence="2">
    <location>
        <begin position="21"/>
        <end position="47"/>
    </location>
</feature>
<dbReference type="EMBL" id="HBIJ01008324">
    <property type="protein sequence ID" value="CAE0365140.1"/>
    <property type="molecule type" value="Transcribed_RNA"/>
</dbReference>
<evidence type="ECO:0000256" key="1">
    <source>
        <dbReference type="SAM" id="Coils"/>
    </source>
</evidence>
<dbReference type="SUPFAM" id="SSF56112">
    <property type="entry name" value="Protein kinase-like (PK-like)"/>
    <property type="match status" value="1"/>
</dbReference>
<accession>A0A7S3NJW5</accession>
<sequence>MSQPPPRPPWPPPPILGAYPVYYPHQPSVQQQSQNSPPIAHTQGGGRILQPLPQLQQVPQTIQPFQVPQQVPQQIQPLPPQQIHQLQQQRIQQQIFQQQQHHLQQQIHQQQIMQHQQQFQHQIQQIQVKEEEEEETVQSLEAALAQAAEKNDDNTVDLCLHKCARAMARNDANLAASATKIAARAARLASGTQRLPRLHSLVDGMLVWAIDGNASRRISLGVTDALGNFGDKVWRAEPQACRNIIDNLNADLNSMINGNELIASKQATPQRIATLVRCLSAILKNAPFPGINEMATDMLELLYNVRQSVPDPDAWDDLITELGQSFIFRNHRRFSEANPSYEEEFPIKLISFLLTTLRRSAADAMTESETEKSSSTNKRKQQRIRRLLDRLTKIQAWCIERKPEKRVSLLAALLGADFDEDEELTQNGNQFRDAIRHASTDSREALVHLGAVLVGEESSCLDFVARVANLTEDPALYRLALDILFRATATSGDLEPFALAVPSIAKCRSHWLDILLEEIKRSDRKQPKHAADAALKAVCKHILFNDQSCPPEIVCVEVILALLEVGASSLQYAEALALALVDIIRTEERLSSVLTATIALARLLTNDENDITDKAIDAAIDAAGSLGGGRDLILTRGRDHPVEICKEIEFATRGIILAVGRLGRAVSFSNDTSENPAACLVSGNVSSPTNKGQRKFQPLPLDSPKWSELGATDADHIEEANILFESLFSTSALDSAPALTTPQRQPTPPPTAVSENDGKSVVVTVESSDSSKRRRNRGGHKKKEPPVIKKQMVLLQRGSATTQGPPVPSPAPAETVGVVSSNPSTEPNSPTTTREVNTTKIKSRICRRDDVARAAARFAVGARLKTRFGSAAKTLAAIRDDLIHGHGTVNTVALVGALEREFAAAAELIPKRSDNSTQDEIVQLFGRQTARPSLAIGAFFRQNRAVCDEWLQSVRIPVAELALQNRLYADAVHHADCSLLDKTDDGLAVAVLARVALGDASGIEAIAVERELEREQWWFTAAVNVAQGHYEPAYDTLLDGLFEDIDKVTPLGARCGLELLARCGSALGLNDDEDVVPGVTALRKVKALEKVVEPKRAALVLDRWAAPPENEALREERIRQWSRVANADVDEILGGHSAGDQDILTVTTLPARCADERIALFDFSRKLAVAATSALNNDYVLRRILDPGRLLPILELVQQGASHDSSSTSSLSDGEDDIHVERRILVAARIALATRQAFCPDLAESALSLIEESLDIANDLPDWSRGLPVFLHLERSRLLRHAKNDEWRSYLFKALNTAVKECTNSNTNIDLKNDDLLFLSSPGKWLEDTLNEVVEFSSNDIKSIVYKFLDAQTNNEDAALGLRCLAQFENYANDDTAVAIRHRSLQGAAMAAVATVHRSASACTVLADWCVAVGGLDAEAKRNFAHVLEIGCDSAESTRLCAIRAARLLLGTDDDDWSARLADKVPAATWSRLAPQLLADAFQRGSQELTTSRCRLLTRVALHAPKSVVHAVVVACREARIKRRALSSAAITDNDDKKSDDELLTTAAAVIEHDDVDDLLQNDDEVDDLEFAAVLPRVNSQRKRRATEAHGDDDEWQRAAVRMRAVRAELALSGESTRALLRGAELCVDELRNLALLPEDKWRQVLASSTLTRLGGPDVSAVRIAAGVDGTINGDDQREELAAFRSRALAAPARRHLERAGRELLENDDDDDESNQSPKESSIYRRVFARRTRPLLKAAIEALAAVESQTRRKIRGGQPFEHRFDDAWHRALEAVGNLRDSVLDKRGWLAAELSPALADPTDDLWLPVVRSDQGYCRVSKLGERVAPLASKTRPKKLWFDCTDGKVRTFLLKGAEDVHLDERVMQLLEVVNDALFKNAITKAHRQTVPHVATYAVLPLSRSSGLIEWVPTTRPLFELYRAEISSRATTAAIAERHKLVKKQGSAGASMEYPEPKAIRYDALPRALYAELEKLGVVTHEPRSTWPVDKLRTAFDVLAQDAPSDLLQRELWRGAVDASAWLARKKNYATRLGASSIAAYALGLGDRHLENVLFDDDDGCVVDVDWGVCFDAGTKLRVPERVPFRLTPVLSKPLTSIRKGVFIDTATSALDALRLGVPGGDSLIQLLELCGSDARVEWRATLGAQQPPAQRHHSSSRPRSRIADERKAAALALLAAQCLDAKDWCSSSLTDRCKRLRDALVAIQVLASPHTLHTFSQVEDDSTSAEKEKKLTTLVESRQRQLRTAKAVREATERIALNLQGNRDHERQSLAISRAAIATAAQTLVTSAVAGLGRSSTVSPENNTSPVVQKLKSRITALTTPTAQLDLNGLRDGDLALVAGARLAHGAMRKSRKTRGSLFTANDPFLFGVSGQQKKKNTAWEDVAETGAVRRLRQADLKKDDPIDFDEVDEDVKQLALFQAECEREMQRFQSFGPPTVDALRVTVKAIEAYLPFVSMSKEERYSPARLEHAAAVAAERRQRVTDALNVLDRSRALATLATARGAARRAVRNSRFRLDAIEILWNELSITARLDGMHTDQTETLLRQATADAVARRLIPRLFMTNDLSSIEPGAIANAAACLAFIDDADVADASLDGPRGIVFASICRLQAGHDFALGLSAIVDSIPEPNTNLRTKLEAIAKACDLSATICRDAGRLFAASLFTVPTDAQSTAWRRTVVAHHQRLSNVRKGTTNALTEHWRALAESAREASTSDFSVFRTLDALTAPLETALEGAGSLCVETDLVSSMAELKLQAMIGVLTARERALTAGEVVCVPYEVLLESQGAEADAAVAVTNAVRTALGLILEGLLVRALDASRNALMTHSHDVKDPRAIEGALALAAAAQLQVRLDHSANADTSKRLQSALARRERLCKALVDARAATAAYKNQTSIQENVDDDDSRILLDEDLVFAQSSLVFRNEAVYAQRASNRAARFGKDRAAAFRQVRSAMAALDAALNTARRGLDIRMARRCIIDSFLSDCVRSGTMTQVEQNDVADWTYRIDAHFAAVIPAMAWLDEARSMLQACDNYQHDDRNAQVDDAKVDIAIKQFDAAAAAEAVASASYDAATKALYSATEAKQSNELLRQTLRELPSIADRLEYDSISGNDGSDDNHQVEETPLSRRARRRLLQKQQQQQQALMTLSHEQKRPAIVPWLELAARCRDLAAHAVIPSENLDNRSNLPPSAKSLSIEARDLEHRFRDLDRIDTGLRACFESEKIRSLLALSESERMTHVASSNNIFLSPDNEILHLAAPVLIEELPSQLLANFLGIARTSCRAAAAVLEFNDVENVQRFDGHINWKSVTDDDSQQENDIISPKPSRPSTTRKDAARSALEAVRRKLDASIQGSSEDQLSTLVKIATDPSELCLMYEGWAPWV</sequence>
<organism evidence="5">
    <name type="scientific">Aureoumbra lagunensis</name>
    <dbReference type="NCBI Taxonomy" id="44058"/>
    <lineage>
        <taxon>Eukaryota</taxon>
        <taxon>Sar</taxon>
        <taxon>Stramenopiles</taxon>
        <taxon>Ochrophyta</taxon>
        <taxon>Pelagophyceae</taxon>
        <taxon>Pelagomonadales</taxon>
        <taxon>Aureoumbra</taxon>
    </lineage>
</organism>
<evidence type="ECO:0000259" key="4">
    <source>
        <dbReference type="PROSITE" id="PS51190"/>
    </source>
</evidence>
<feature type="region of interest" description="Disordered" evidence="2">
    <location>
        <begin position="1701"/>
        <end position="1722"/>
    </location>
</feature>
<dbReference type="PROSITE" id="PS50290">
    <property type="entry name" value="PI3_4_KINASE_3"/>
    <property type="match status" value="1"/>
</dbReference>
<dbReference type="PROSITE" id="PS51190">
    <property type="entry name" value="FATC"/>
    <property type="match status" value="1"/>
</dbReference>
<gene>
    <name evidence="5" type="ORF">ALAG00032_LOCUS5882</name>
</gene>
<dbReference type="SMART" id="SM01343">
    <property type="entry name" value="FATC"/>
    <property type="match status" value="1"/>
</dbReference>
<dbReference type="InterPro" id="IPR000403">
    <property type="entry name" value="PI3/4_kinase_cat_dom"/>
</dbReference>
<feature type="compositionally biased region" description="Low complexity" evidence="2">
    <location>
        <begin position="21"/>
        <end position="38"/>
    </location>
</feature>
<evidence type="ECO:0008006" key="6">
    <source>
        <dbReference type="Google" id="ProtNLM"/>
    </source>
</evidence>